<reference evidence="1 2" key="1">
    <citation type="submission" date="2015-04" db="EMBL/GenBank/DDBJ databases">
        <title>Microcin producing Clostridium sp. JC272T.</title>
        <authorList>
            <person name="Jyothsna T."/>
            <person name="Sasikala C."/>
            <person name="Ramana C."/>
        </authorList>
    </citation>
    <scope>NUCLEOTIDE SEQUENCE [LARGE SCALE GENOMIC DNA]</scope>
    <source>
        <strain evidence="1 2">JC272</strain>
    </source>
</reference>
<organism evidence="1 2">
    <name type="scientific">Paraclostridium benzoelyticum</name>
    <dbReference type="NCBI Taxonomy" id="1629550"/>
    <lineage>
        <taxon>Bacteria</taxon>
        <taxon>Bacillati</taxon>
        <taxon>Bacillota</taxon>
        <taxon>Clostridia</taxon>
        <taxon>Peptostreptococcales</taxon>
        <taxon>Peptostreptococcaceae</taxon>
        <taxon>Paraclostridium</taxon>
    </lineage>
</organism>
<comment type="caution">
    <text evidence="1">The sequence shown here is derived from an EMBL/GenBank/DDBJ whole genome shotgun (WGS) entry which is preliminary data.</text>
</comment>
<evidence type="ECO:0000313" key="1">
    <source>
        <dbReference type="EMBL" id="KKY01275.1"/>
    </source>
</evidence>
<sequence>MEDLLHKIDEMKFNLRSKDVKSIKKSKLKTISTKEINKENKQIITTYNYYVKLIKKLKRYLKTEEDIILEVNNDKLNRIVCLTIKLSKNDMEIFMPIDIRVFVGDAKDTYMDCSYYNLEDGGVLYIKEFTSGKPNHGYGKIILENLDDIVKKINTKLDLYNHYFEDYKFNYINKIEGVAIPSKSIITQESLNKIYRKYGFEVDEKNNMSMIKIIENQEISYNQNMN</sequence>
<evidence type="ECO:0000313" key="2">
    <source>
        <dbReference type="Proteomes" id="UP000034407"/>
    </source>
</evidence>
<accession>A0A0M3DF53</accession>
<dbReference type="OrthoDB" id="1758225at2"/>
<dbReference type="AlphaFoldDB" id="A0A0M3DF53"/>
<protein>
    <submittedName>
        <fullName evidence="1">Uncharacterized protein</fullName>
    </submittedName>
</protein>
<proteinExistence type="predicted"/>
<dbReference type="RefSeq" id="WP_046823076.1">
    <property type="nucleotide sequence ID" value="NZ_JBCLWQ010000002.1"/>
</dbReference>
<dbReference type="EMBL" id="LBBT01000203">
    <property type="protein sequence ID" value="KKY01275.1"/>
    <property type="molecule type" value="Genomic_DNA"/>
</dbReference>
<keyword evidence="2" id="KW-1185">Reference proteome</keyword>
<dbReference type="PATRIC" id="fig|1629550.3.peg.1383"/>
<gene>
    <name evidence="1" type="ORF">VN21_09675</name>
</gene>
<dbReference type="Proteomes" id="UP000034407">
    <property type="component" value="Unassembled WGS sequence"/>
</dbReference>
<name>A0A0M3DF53_9FIRM</name>